<evidence type="ECO:0008006" key="3">
    <source>
        <dbReference type="Google" id="ProtNLM"/>
    </source>
</evidence>
<accession>A0A382EI72</accession>
<dbReference type="InterPro" id="IPR011009">
    <property type="entry name" value="Kinase-like_dom_sf"/>
</dbReference>
<dbReference type="EMBL" id="UINC01044665">
    <property type="protein sequence ID" value="SVB50418.1"/>
    <property type="molecule type" value="Genomic_DNA"/>
</dbReference>
<evidence type="ECO:0000313" key="2">
    <source>
        <dbReference type="EMBL" id="SVB50418.1"/>
    </source>
</evidence>
<protein>
    <recommendedName>
        <fullName evidence="3">Protein kinase domain-containing protein</fullName>
    </recommendedName>
</protein>
<proteinExistence type="predicted"/>
<gene>
    <name evidence="2" type="ORF">METZ01_LOCUS203272</name>
</gene>
<dbReference type="Gene3D" id="3.30.200.20">
    <property type="entry name" value="Phosphorylase Kinase, domain 1"/>
    <property type="match status" value="1"/>
</dbReference>
<reference evidence="2" key="1">
    <citation type="submission" date="2018-05" db="EMBL/GenBank/DDBJ databases">
        <authorList>
            <person name="Lanie J.A."/>
            <person name="Ng W.-L."/>
            <person name="Kazmierczak K.M."/>
            <person name="Andrzejewski T.M."/>
            <person name="Davidsen T.M."/>
            <person name="Wayne K.J."/>
            <person name="Tettelin H."/>
            <person name="Glass J.I."/>
            <person name="Rusch D."/>
            <person name="Podicherti R."/>
            <person name="Tsui H.-C.T."/>
            <person name="Winkler M.E."/>
        </authorList>
    </citation>
    <scope>NUCLEOTIDE SEQUENCE</scope>
</reference>
<evidence type="ECO:0000256" key="1">
    <source>
        <dbReference type="SAM" id="MobiDB-lite"/>
    </source>
</evidence>
<feature type="non-terminal residue" evidence="2">
    <location>
        <position position="64"/>
    </location>
</feature>
<sequence>VTPTAPQSPQTPQPPELVPGQLVGAGRYTLRWMLAAGGTCRVWLARDERLGDTVALKFLQPHLA</sequence>
<organism evidence="2">
    <name type="scientific">marine metagenome</name>
    <dbReference type="NCBI Taxonomy" id="408172"/>
    <lineage>
        <taxon>unclassified sequences</taxon>
        <taxon>metagenomes</taxon>
        <taxon>ecological metagenomes</taxon>
    </lineage>
</organism>
<name>A0A382EI72_9ZZZZ</name>
<feature type="region of interest" description="Disordered" evidence="1">
    <location>
        <begin position="1"/>
        <end position="20"/>
    </location>
</feature>
<dbReference type="AlphaFoldDB" id="A0A382EI72"/>
<dbReference type="SUPFAM" id="SSF56112">
    <property type="entry name" value="Protein kinase-like (PK-like)"/>
    <property type="match status" value="1"/>
</dbReference>
<feature type="non-terminal residue" evidence="2">
    <location>
        <position position="1"/>
    </location>
</feature>